<feature type="domain" description="C-glycoside deglycosidase beta subunit" evidence="5">
    <location>
        <begin position="2"/>
        <end position="113"/>
    </location>
</feature>
<protein>
    <recommendedName>
        <fullName evidence="4">C-deglycosylation enzyme beta subunit</fullName>
    </recommendedName>
</protein>
<evidence type="ECO:0000256" key="4">
    <source>
        <dbReference type="ARBA" id="ARBA00047208"/>
    </source>
</evidence>
<name>A0ABV3P684_9ACTN</name>
<dbReference type="Pfam" id="PF19906">
    <property type="entry name" value="CGDB"/>
    <property type="match status" value="1"/>
</dbReference>
<comment type="caution">
    <text evidence="6">The sequence shown here is derived from an EMBL/GenBank/DDBJ whole genome shotgun (WGS) entry which is preliminary data.</text>
</comment>
<accession>A0ABV3P684</accession>
<evidence type="ECO:0000313" key="7">
    <source>
        <dbReference type="Proteomes" id="UP001555826"/>
    </source>
</evidence>
<dbReference type="InterPro" id="IPR045959">
    <property type="entry name" value="CGDB"/>
</dbReference>
<evidence type="ECO:0000256" key="3">
    <source>
        <dbReference type="ARBA" id="ARBA00046336"/>
    </source>
</evidence>
<evidence type="ECO:0000259" key="5">
    <source>
        <dbReference type="Pfam" id="PF19906"/>
    </source>
</evidence>
<organism evidence="6 7">
    <name type="scientific">Kineococcus endophyticus</name>
    <dbReference type="NCBI Taxonomy" id="1181883"/>
    <lineage>
        <taxon>Bacteria</taxon>
        <taxon>Bacillati</taxon>
        <taxon>Actinomycetota</taxon>
        <taxon>Actinomycetes</taxon>
        <taxon>Kineosporiales</taxon>
        <taxon>Kineosporiaceae</taxon>
        <taxon>Kineococcus</taxon>
    </lineage>
</organism>
<proteinExistence type="inferred from homology"/>
<sequence length="130" mass="14006">MFEKYVIVPGTLRNVVESGRATAYELGVRMPYYRGLGLSMVEDVSVTVDGVRAEPAATTFTVHGNSYPLTAMGEVVDDRWELGEVATVRVEHPGGLAAGVHDVEVSQRLRISYMPVPGGGRARAEVELSA</sequence>
<evidence type="ECO:0000256" key="1">
    <source>
        <dbReference type="ARBA" id="ARBA00023239"/>
    </source>
</evidence>
<gene>
    <name evidence="6" type="ORF">AB1207_10300</name>
</gene>
<comment type="similarity">
    <text evidence="3">Belongs to the C-glycoside deglycosidase beta subunit family.</text>
</comment>
<evidence type="ECO:0000313" key="6">
    <source>
        <dbReference type="EMBL" id="MEW9265138.1"/>
    </source>
</evidence>
<keyword evidence="2" id="KW-0119">Carbohydrate metabolism</keyword>
<evidence type="ECO:0000256" key="2">
    <source>
        <dbReference type="ARBA" id="ARBA00023277"/>
    </source>
</evidence>
<reference evidence="6 7" key="1">
    <citation type="submission" date="2024-07" db="EMBL/GenBank/DDBJ databases">
        <authorList>
            <person name="Thanompreechachai J."/>
            <person name="Duangmal K."/>
        </authorList>
    </citation>
    <scope>NUCLEOTIDE SEQUENCE [LARGE SCALE GENOMIC DNA]</scope>
    <source>
        <strain evidence="6 7">KCTC 19886</strain>
    </source>
</reference>
<dbReference type="Proteomes" id="UP001555826">
    <property type="component" value="Unassembled WGS sequence"/>
</dbReference>
<keyword evidence="7" id="KW-1185">Reference proteome</keyword>
<dbReference type="RefSeq" id="WP_367638072.1">
    <property type="nucleotide sequence ID" value="NZ_JBFNQN010000006.1"/>
</dbReference>
<dbReference type="EMBL" id="JBFNQN010000006">
    <property type="protein sequence ID" value="MEW9265138.1"/>
    <property type="molecule type" value="Genomic_DNA"/>
</dbReference>
<keyword evidence="1" id="KW-0456">Lyase</keyword>